<name>A0A6A5WQE4_9PLEO</name>
<gene>
    <name evidence="2" type="ORF">P154DRAFT_490134</name>
</gene>
<feature type="domain" description="Heterokaryon incompatibility" evidence="1">
    <location>
        <begin position="66"/>
        <end position="208"/>
    </location>
</feature>
<dbReference type="InterPro" id="IPR010730">
    <property type="entry name" value="HET"/>
</dbReference>
<dbReference type="PANTHER" id="PTHR33112">
    <property type="entry name" value="DOMAIN PROTEIN, PUTATIVE-RELATED"/>
    <property type="match status" value="1"/>
</dbReference>
<dbReference type="OrthoDB" id="2958217at2759"/>
<dbReference type="PANTHER" id="PTHR33112:SF9">
    <property type="entry name" value="HETEROKARYON INCOMPATIBILITY DOMAIN-CONTAINING PROTEIN"/>
    <property type="match status" value="1"/>
</dbReference>
<proteinExistence type="predicted"/>
<evidence type="ECO:0000259" key="1">
    <source>
        <dbReference type="Pfam" id="PF06985"/>
    </source>
</evidence>
<dbReference type="EMBL" id="ML977583">
    <property type="protein sequence ID" value="KAF2001305.1"/>
    <property type="molecule type" value="Genomic_DNA"/>
</dbReference>
<sequence>MNDKCFALLNRWMETCLRNQVRCQYIGQKKIGDFKPTRLFHLRDGMSHVRLANSTAVRCEGNPIQYLTLSHRWTREGMPNLLKANIEQTEQNIILSDLPPVLLHSLMLARHIWINTLCIIQDDPEDWEKEAALMGKVYKNGCLNIVAILGSERNRSALFTQRIPTSIAIPHIALRRYDSRDEYGMYTEAAMQPIKRYPLMTRGWVLRERLWSPRSVYYGNQLCWGCTEMASCEAFPEGLPFECLKPSYKNNFNESFKLRTVLRDGQSGKAFSMKWRCIITKMTAMDLTYDSDLLPALSGLAHDFQDRLDDQYIAGLWRKTIVDDFFQHIVPQFQHTPQYYRSKSPLCHSSSHAT</sequence>
<protein>
    <submittedName>
        <fullName evidence="2">HET-domain-containing protein</fullName>
    </submittedName>
</protein>
<dbReference type="Pfam" id="PF06985">
    <property type="entry name" value="HET"/>
    <property type="match status" value="1"/>
</dbReference>
<evidence type="ECO:0000313" key="3">
    <source>
        <dbReference type="Proteomes" id="UP000799779"/>
    </source>
</evidence>
<organism evidence="2 3">
    <name type="scientific">Amniculicola lignicola CBS 123094</name>
    <dbReference type="NCBI Taxonomy" id="1392246"/>
    <lineage>
        <taxon>Eukaryota</taxon>
        <taxon>Fungi</taxon>
        <taxon>Dikarya</taxon>
        <taxon>Ascomycota</taxon>
        <taxon>Pezizomycotina</taxon>
        <taxon>Dothideomycetes</taxon>
        <taxon>Pleosporomycetidae</taxon>
        <taxon>Pleosporales</taxon>
        <taxon>Amniculicolaceae</taxon>
        <taxon>Amniculicola</taxon>
    </lineage>
</organism>
<dbReference type="Proteomes" id="UP000799779">
    <property type="component" value="Unassembled WGS sequence"/>
</dbReference>
<dbReference type="AlphaFoldDB" id="A0A6A5WQE4"/>
<evidence type="ECO:0000313" key="2">
    <source>
        <dbReference type="EMBL" id="KAF2001305.1"/>
    </source>
</evidence>
<accession>A0A6A5WQE4</accession>
<reference evidence="2" key="1">
    <citation type="journal article" date="2020" name="Stud. Mycol.">
        <title>101 Dothideomycetes genomes: a test case for predicting lifestyles and emergence of pathogens.</title>
        <authorList>
            <person name="Haridas S."/>
            <person name="Albert R."/>
            <person name="Binder M."/>
            <person name="Bloem J."/>
            <person name="Labutti K."/>
            <person name="Salamov A."/>
            <person name="Andreopoulos B."/>
            <person name="Baker S."/>
            <person name="Barry K."/>
            <person name="Bills G."/>
            <person name="Bluhm B."/>
            <person name="Cannon C."/>
            <person name="Castanera R."/>
            <person name="Culley D."/>
            <person name="Daum C."/>
            <person name="Ezra D."/>
            <person name="Gonzalez J."/>
            <person name="Henrissat B."/>
            <person name="Kuo A."/>
            <person name="Liang C."/>
            <person name="Lipzen A."/>
            <person name="Lutzoni F."/>
            <person name="Magnuson J."/>
            <person name="Mondo S."/>
            <person name="Nolan M."/>
            <person name="Ohm R."/>
            <person name="Pangilinan J."/>
            <person name="Park H.-J."/>
            <person name="Ramirez L."/>
            <person name="Alfaro M."/>
            <person name="Sun H."/>
            <person name="Tritt A."/>
            <person name="Yoshinaga Y."/>
            <person name="Zwiers L.-H."/>
            <person name="Turgeon B."/>
            <person name="Goodwin S."/>
            <person name="Spatafora J."/>
            <person name="Crous P."/>
            <person name="Grigoriev I."/>
        </authorList>
    </citation>
    <scope>NUCLEOTIDE SEQUENCE</scope>
    <source>
        <strain evidence="2">CBS 123094</strain>
    </source>
</reference>
<keyword evidence="3" id="KW-1185">Reference proteome</keyword>